<feature type="domain" description="Response regulatory" evidence="10">
    <location>
        <begin position="1101"/>
        <end position="1216"/>
    </location>
</feature>
<dbReference type="GO" id="GO:0000155">
    <property type="term" value="F:phosphorelay sensor kinase activity"/>
    <property type="evidence" value="ECO:0007669"/>
    <property type="project" value="InterPro"/>
</dbReference>
<comment type="caution">
    <text evidence="11">The sequence shown here is derived from an EMBL/GenBank/DDBJ whole genome shotgun (WGS) entry which is preliminary data.</text>
</comment>
<dbReference type="InterPro" id="IPR009057">
    <property type="entry name" value="Homeodomain-like_sf"/>
</dbReference>
<dbReference type="Pfam" id="PF07494">
    <property type="entry name" value="Reg_prop"/>
    <property type="match status" value="7"/>
</dbReference>
<dbReference type="InterPro" id="IPR013783">
    <property type="entry name" value="Ig-like_fold"/>
</dbReference>
<dbReference type="OrthoDB" id="358279at2"/>
<dbReference type="InterPro" id="IPR036890">
    <property type="entry name" value="HATPase_C_sf"/>
</dbReference>
<feature type="modified residue" description="4-aspartylphosphate" evidence="7">
    <location>
        <position position="1149"/>
    </location>
</feature>
<dbReference type="InterPro" id="IPR003594">
    <property type="entry name" value="HATPase_dom"/>
</dbReference>
<evidence type="ECO:0000259" key="10">
    <source>
        <dbReference type="PROSITE" id="PS50110"/>
    </source>
</evidence>
<feature type="domain" description="HTH araC/xylS-type" evidence="8">
    <location>
        <begin position="1248"/>
        <end position="1347"/>
    </location>
</feature>
<gene>
    <name evidence="11" type="ORF">EV196_103330</name>
</gene>
<comment type="catalytic activity">
    <reaction evidence="1">
        <text>ATP + protein L-histidine = ADP + protein N-phospho-L-histidine.</text>
        <dbReference type="EC" id="2.7.13.3"/>
    </reaction>
</comment>
<dbReference type="PANTHER" id="PTHR43547">
    <property type="entry name" value="TWO-COMPONENT HISTIDINE KINASE"/>
    <property type="match status" value="1"/>
</dbReference>
<dbReference type="SMART" id="SM00388">
    <property type="entry name" value="HisKA"/>
    <property type="match status" value="1"/>
</dbReference>
<dbReference type="CDD" id="cd17574">
    <property type="entry name" value="REC_OmpR"/>
    <property type="match status" value="1"/>
</dbReference>
<dbReference type="InterPro" id="IPR004358">
    <property type="entry name" value="Sig_transdc_His_kin-like_C"/>
</dbReference>
<dbReference type="InterPro" id="IPR005467">
    <property type="entry name" value="His_kinase_dom"/>
</dbReference>
<dbReference type="GO" id="GO:0003700">
    <property type="term" value="F:DNA-binding transcription factor activity"/>
    <property type="evidence" value="ECO:0007669"/>
    <property type="project" value="InterPro"/>
</dbReference>
<dbReference type="RefSeq" id="WP_132217230.1">
    <property type="nucleotide sequence ID" value="NZ_OX156936.1"/>
</dbReference>
<dbReference type="PROSITE" id="PS50110">
    <property type="entry name" value="RESPONSE_REGULATORY"/>
    <property type="match status" value="1"/>
</dbReference>
<dbReference type="InterPro" id="IPR018060">
    <property type="entry name" value="HTH_AraC"/>
</dbReference>
<dbReference type="SMART" id="SM00387">
    <property type="entry name" value="HATPase_c"/>
    <property type="match status" value="1"/>
</dbReference>
<dbReference type="SMART" id="SM00342">
    <property type="entry name" value="HTH_ARAC"/>
    <property type="match status" value="1"/>
</dbReference>
<accession>A0A4R1RLZ6</accession>
<evidence type="ECO:0000313" key="11">
    <source>
        <dbReference type="EMBL" id="TCL66910.1"/>
    </source>
</evidence>
<dbReference type="Gene3D" id="1.10.10.60">
    <property type="entry name" value="Homeodomain-like"/>
    <property type="match status" value="2"/>
</dbReference>
<dbReference type="Pfam" id="PF12833">
    <property type="entry name" value="HTH_18"/>
    <property type="match status" value="1"/>
</dbReference>
<dbReference type="Gene3D" id="2.130.10.10">
    <property type="entry name" value="YVTN repeat-like/Quinoprotein amine dehydrogenase"/>
    <property type="match status" value="2"/>
</dbReference>
<dbReference type="SUPFAM" id="SSF46689">
    <property type="entry name" value="Homeodomain-like"/>
    <property type="match status" value="1"/>
</dbReference>
<keyword evidence="12" id="KW-1185">Reference proteome</keyword>
<dbReference type="SUPFAM" id="SSF47384">
    <property type="entry name" value="Homodimeric domain of signal transducing histidine kinase"/>
    <property type="match status" value="1"/>
</dbReference>
<dbReference type="InterPro" id="IPR015943">
    <property type="entry name" value="WD40/YVTN_repeat-like_dom_sf"/>
</dbReference>
<dbReference type="Gene3D" id="3.40.50.2300">
    <property type="match status" value="1"/>
</dbReference>
<dbReference type="InterPro" id="IPR036097">
    <property type="entry name" value="HisK_dim/P_sf"/>
</dbReference>
<dbReference type="PROSITE" id="PS00041">
    <property type="entry name" value="HTH_ARAC_FAMILY_1"/>
    <property type="match status" value="1"/>
</dbReference>
<dbReference type="InterPro" id="IPR003661">
    <property type="entry name" value="HisK_dim/P_dom"/>
</dbReference>
<dbReference type="InterPro" id="IPR001789">
    <property type="entry name" value="Sig_transdc_resp-reg_receiver"/>
</dbReference>
<evidence type="ECO:0000256" key="3">
    <source>
        <dbReference type="ARBA" id="ARBA00022553"/>
    </source>
</evidence>
<dbReference type="Pfam" id="PF00512">
    <property type="entry name" value="HisKA"/>
    <property type="match status" value="1"/>
</dbReference>
<dbReference type="InterPro" id="IPR011123">
    <property type="entry name" value="Y_Y_Y"/>
</dbReference>
<evidence type="ECO:0000256" key="5">
    <source>
        <dbReference type="ARBA" id="ARBA00023125"/>
    </source>
</evidence>
<dbReference type="FunFam" id="1.10.287.130:FF:000045">
    <property type="entry name" value="Two-component system sensor histidine kinase/response regulator"/>
    <property type="match status" value="1"/>
</dbReference>
<feature type="domain" description="Histidine kinase" evidence="9">
    <location>
        <begin position="825"/>
        <end position="1058"/>
    </location>
</feature>
<keyword evidence="11" id="KW-0808">Transferase</keyword>
<organism evidence="11 12">
    <name type="scientific">Mariniflexile fucanivorans</name>
    <dbReference type="NCBI Taxonomy" id="264023"/>
    <lineage>
        <taxon>Bacteria</taxon>
        <taxon>Pseudomonadati</taxon>
        <taxon>Bacteroidota</taxon>
        <taxon>Flavobacteriia</taxon>
        <taxon>Flavobacteriales</taxon>
        <taxon>Flavobacteriaceae</taxon>
        <taxon>Mariniflexile</taxon>
    </lineage>
</organism>
<dbReference type="PROSITE" id="PS50109">
    <property type="entry name" value="HIS_KIN"/>
    <property type="match status" value="1"/>
</dbReference>
<dbReference type="Pfam" id="PF00072">
    <property type="entry name" value="Response_reg"/>
    <property type="match status" value="1"/>
</dbReference>
<dbReference type="PRINTS" id="PR00344">
    <property type="entry name" value="BCTRLSENSOR"/>
</dbReference>
<dbReference type="SMART" id="SM00448">
    <property type="entry name" value="REC"/>
    <property type="match status" value="1"/>
</dbReference>
<evidence type="ECO:0000259" key="9">
    <source>
        <dbReference type="PROSITE" id="PS50109"/>
    </source>
</evidence>
<sequence length="1358" mass="155266">MTKCYFYAIQFNLLSFLTNGSNDPYISINKVTPDGGVAYSQVTSIMEDDRGFIWFSTNNGIFSYNSIKIKRYSHLQNNASTLSTNRINKLYKDNKGRMWVATENGLCSYNSDSDNFKRYTIKDQFDNFIGKNITSLFQDQKNAFWFSDENGFGILSPEKNRAFYKVIDNKTARVSCLTIDDKGTIWVFYNDGDIYYLPKGSNTFQFLTKGLRNLARSVLIDKNLIWIGYETRGLLCINMLNGEILHHFNSENTAEHLKIPSNQVRSLLKDEKGRIWAATYKGIALIDNFKVSHIIDQQKYSELPNHSIWSLYKDSHKNIWIGSWMGGLAFHSDYNNSFIRYNQSTTKRTLNANIVSSFTKIPHSDSILIGLDDGGLNSFNPKTNIFTTKPINYNGKLIESVKSLAYDKNETLWVGTYGYGILFQKKGETGFDRLNVPFETGFQALDILPTDAGIWVSDYPLGVFFYHFKSKKTTRFQNTPLNINSLSNNYVHHIIEDKHENIWFATENGLNQLKKDTSEFIHYFHNKNNSEGISNNNIYCIHEDNAGFLWLGTNGTGLYKFNPKTEVFENFTIKDGLSGNEVFSILEDSNKNLWLTTENGLCKFNKQTNVAQSYITNNSLQNDLFYPISALKSTNGDLFFGGSNGLIRFSPSRIIKNPIPPKATITKIYVNNKELSFNKNEPIKLHHTQNFIGFQFTSNNYINPKKNVFKYRLLGFSDQWIDTDFNGKANFTNIPPNNYIFEVKTANNDGVWNETSTKIIIDIIPPVWQRWYAYLAYALIFIASVYFFRKQVINRQKLKSEIKMEKIHRENEEQLHQMKLQFFTNISHEFRTPLTLIQGPVNRLLKTPLDTEATSKQLLLIKNNTDRLLRLINQFLDFRRADSGKLKLVPIKADVISFCKNVFNCFEEHANQRGFHFQFTSDLPVLKMDFDTDKLDKVLVNMLSNAFKYSADNGTITLTIKNNEKPNFNPNCNVYTVGEPIDENFVSISINDSGYGISEKVLPQIFERFFQIENNYNRGTGIGLSLSTNYIAMHHGQLIVSSLEGKGSVFCICIPKHQTGTLSESSNSFQDIEAGTVSFETSNNIKTNTSSEEASKNQEALVLVVEDNPELLEFLSSNLQNHFRIATAKNGKEAYQQTNSLYPDLIISDIMMPEMDGIELCAKIKNDIRISHTPVILLTALDTVKDRITGINSGADAYVSKPFDEAVLVAQIHNLLNSRKALRSLFSLKQEVWESNIDVLDLDKKFLVNAINAVEKNMSNADFSVEDLAEKLHLSRTHLHRKLTSLTDQSATEFIRSIRLKHAVELMKQGNYMVNEIGYAVGFNSHNYFSKSFKKQYGKTPSEFIKDNFSDSEKEESN</sequence>
<dbReference type="Pfam" id="PF07495">
    <property type="entry name" value="Y_Y_Y"/>
    <property type="match status" value="1"/>
</dbReference>
<dbReference type="Gene3D" id="3.30.565.10">
    <property type="entry name" value="Histidine kinase-like ATPase, C-terminal domain"/>
    <property type="match status" value="1"/>
</dbReference>
<reference evidence="11 12" key="1">
    <citation type="submission" date="2019-03" db="EMBL/GenBank/DDBJ databases">
        <title>Genomic Encyclopedia of Type Strains, Phase IV (KMG-IV): sequencing the most valuable type-strain genomes for metagenomic binning, comparative biology and taxonomic classification.</title>
        <authorList>
            <person name="Goeker M."/>
        </authorList>
    </citation>
    <scope>NUCLEOTIDE SEQUENCE [LARGE SCALE GENOMIC DNA]</scope>
    <source>
        <strain evidence="11 12">DSM 18792</strain>
    </source>
</reference>
<dbReference type="CDD" id="cd00082">
    <property type="entry name" value="HisKA"/>
    <property type="match status" value="1"/>
</dbReference>
<dbReference type="Gene3D" id="2.60.40.10">
    <property type="entry name" value="Immunoglobulins"/>
    <property type="match status" value="1"/>
</dbReference>
<dbReference type="InterPro" id="IPR011006">
    <property type="entry name" value="CheY-like_superfamily"/>
</dbReference>
<evidence type="ECO:0000256" key="7">
    <source>
        <dbReference type="PROSITE-ProRule" id="PRU00169"/>
    </source>
</evidence>
<evidence type="ECO:0000259" key="8">
    <source>
        <dbReference type="PROSITE" id="PS01124"/>
    </source>
</evidence>
<dbReference type="InterPro" id="IPR018062">
    <property type="entry name" value="HTH_AraC-typ_CS"/>
</dbReference>
<dbReference type="SUPFAM" id="SSF63829">
    <property type="entry name" value="Calcium-dependent phosphotriesterase"/>
    <property type="match status" value="3"/>
</dbReference>
<dbReference type="GO" id="GO:0043565">
    <property type="term" value="F:sequence-specific DNA binding"/>
    <property type="evidence" value="ECO:0007669"/>
    <property type="project" value="InterPro"/>
</dbReference>
<dbReference type="PROSITE" id="PS01124">
    <property type="entry name" value="HTH_ARAC_FAMILY_2"/>
    <property type="match status" value="1"/>
</dbReference>
<evidence type="ECO:0000256" key="6">
    <source>
        <dbReference type="ARBA" id="ARBA00023163"/>
    </source>
</evidence>
<keyword evidence="6" id="KW-0804">Transcription</keyword>
<name>A0A4R1RLZ6_9FLAO</name>
<dbReference type="SUPFAM" id="SSF52172">
    <property type="entry name" value="CheY-like"/>
    <property type="match status" value="1"/>
</dbReference>
<dbReference type="SUPFAM" id="SSF55874">
    <property type="entry name" value="ATPase domain of HSP90 chaperone/DNA topoisomerase II/histidine kinase"/>
    <property type="match status" value="1"/>
</dbReference>
<keyword evidence="5" id="KW-0238">DNA-binding</keyword>
<dbReference type="EMBL" id="SLUP01000003">
    <property type="protein sequence ID" value="TCL66910.1"/>
    <property type="molecule type" value="Genomic_DNA"/>
</dbReference>
<evidence type="ECO:0000313" key="12">
    <source>
        <dbReference type="Proteomes" id="UP000295455"/>
    </source>
</evidence>
<keyword evidence="4" id="KW-0805">Transcription regulation</keyword>
<dbReference type="Pfam" id="PF02518">
    <property type="entry name" value="HATPase_c"/>
    <property type="match status" value="1"/>
</dbReference>
<dbReference type="Gene3D" id="1.10.287.130">
    <property type="match status" value="1"/>
</dbReference>
<evidence type="ECO:0000256" key="4">
    <source>
        <dbReference type="ARBA" id="ARBA00023015"/>
    </source>
</evidence>
<keyword evidence="3 7" id="KW-0597">Phosphoprotein</keyword>
<keyword evidence="11" id="KW-0418">Kinase</keyword>
<evidence type="ECO:0000256" key="1">
    <source>
        <dbReference type="ARBA" id="ARBA00000085"/>
    </source>
</evidence>
<proteinExistence type="predicted"/>
<dbReference type="Proteomes" id="UP000295455">
    <property type="component" value="Unassembled WGS sequence"/>
</dbReference>
<evidence type="ECO:0000256" key="2">
    <source>
        <dbReference type="ARBA" id="ARBA00012438"/>
    </source>
</evidence>
<dbReference type="InterPro" id="IPR011110">
    <property type="entry name" value="Reg_prop"/>
</dbReference>
<dbReference type="PANTHER" id="PTHR43547:SF2">
    <property type="entry name" value="HYBRID SIGNAL TRANSDUCTION HISTIDINE KINASE C"/>
    <property type="match status" value="1"/>
</dbReference>
<dbReference type="EC" id="2.7.13.3" evidence="2"/>
<protein>
    <recommendedName>
        <fullName evidence="2">histidine kinase</fullName>
        <ecNumber evidence="2">2.7.13.3</ecNumber>
    </recommendedName>
</protein>